<proteinExistence type="predicted"/>
<dbReference type="GO" id="GO:0035194">
    <property type="term" value="P:regulatory ncRNA-mediated post-transcriptional gene silencing"/>
    <property type="evidence" value="ECO:0007669"/>
    <property type="project" value="UniProtKB-ARBA"/>
</dbReference>
<dbReference type="Pfam" id="PF16488">
    <property type="entry name" value="ArgoL2"/>
    <property type="match status" value="1"/>
</dbReference>
<dbReference type="InterPro" id="IPR003100">
    <property type="entry name" value="PAZ_dom"/>
</dbReference>
<dbReference type="SMART" id="SM00950">
    <property type="entry name" value="Piwi"/>
    <property type="match status" value="1"/>
</dbReference>
<reference evidence="3" key="2">
    <citation type="submission" date="2020-05" db="UniProtKB">
        <authorList>
            <consortium name="EnsemblMetazoa"/>
        </authorList>
    </citation>
    <scope>IDENTIFICATION</scope>
    <source>
        <strain evidence="3">IAEA</strain>
    </source>
</reference>
<dbReference type="InterPro" id="IPR003165">
    <property type="entry name" value="Piwi"/>
</dbReference>
<evidence type="ECO:0000313" key="4">
    <source>
        <dbReference type="Proteomes" id="UP000092445"/>
    </source>
</evidence>
<dbReference type="Gene3D" id="3.40.50.2300">
    <property type="match status" value="1"/>
</dbReference>
<dbReference type="InterPro" id="IPR036085">
    <property type="entry name" value="PAZ_dom_sf"/>
</dbReference>
<keyword evidence="4" id="KW-1185">Reference proteome</keyword>
<dbReference type="GO" id="GO:0004521">
    <property type="term" value="F:RNA endonuclease activity"/>
    <property type="evidence" value="ECO:0007669"/>
    <property type="project" value="UniProtKB-ARBA"/>
</dbReference>
<dbReference type="SMART" id="SM01163">
    <property type="entry name" value="DUF1785"/>
    <property type="match status" value="1"/>
</dbReference>
<dbReference type="AlphaFoldDB" id="A0A1A9ZIK0"/>
<feature type="domain" description="Piwi" evidence="2">
    <location>
        <begin position="400"/>
        <end position="703"/>
    </location>
</feature>
<dbReference type="GO" id="GO:0034587">
    <property type="term" value="P:piRNA processing"/>
    <property type="evidence" value="ECO:0007669"/>
    <property type="project" value="UniProtKB-ARBA"/>
</dbReference>
<dbReference type="Pfam" id="PF02170">
    <property type="entry name" value="PAZ"/>
    <property type="match status" value="1"/>
</dbReference>
<evidence type="ECO:0000259" key="2">
    <source>
        <dbReference type="PROSITE" id="PS50822"/>
    </source>
</evidence>
<dbReference type="VEuPathDB" id="VectorBase:GPAI015723"/>
<dbReference type="InterPro" id="IPR032473">
    <property type="entry name" value="Argonaute_Mid_dom"/>
</dbReference>
<dbReference type="InterPro" id="IPR032472">
    <property type="entry name" value="ArgoL2"/>
</dbReference>
<reference evidence="4" key="1">
    <citation type="submission" date="2014-03" db="EMBL/GenBank/DDBJ databases">
        <authorList>
            <person name="Aksoy S."/>
            <person name="Warren W."/>
            <person name="Wilson R.K."/>
        </authorList>
    </citation>
    <scope>NUCLEOTIDE SEQUENCE [LARGE SCALE GENOMIC DNA]</scope>
    <source>
        <strain evidence="4">IAEA</strain>
    </source>
</reference>
<dbReference type="GO" id="GO:0005737">
    <property type="term" value="C:cytoplasm"/>
    <property type="evidence" value="ECO:0007669"/>
    <property type="project" value="UniProtKB-ARBA"/>
</dbReference>
<dbReference type="Proteomes" id="UP000092445">
    <property type="component" value="Unassembled WGS sequence"/>
</dbReference>
<protein>
    <submittedName>
        <fullName evidence="3">Uncharacterized protein</fullName>
    </submittedName>
</protein>
<dbReference type="GO" id="GO:0003723">
    <property type="term" value="F:RNA binding"/>
    <property type="evidence" value="ECO:0007669"/>
    <property type="project" value="InterPro"/>
</dbReference>
<organism evidence="3 4">
    <name type="scientific">Glossina pallidipes</name>
    <name type="common">Tsetse fly</name>
    <dbReference type="NCBI Taxonomy" id="7398"/>
    <lineage>
        <taxon>Eukaryota</taxon>
        <taxon>Metazoa</taxon>
        <taxon>Ecdysozoa</taxon>
        <taxon>Arthropoda</taxon>
        <taxon>Hexapoda</taxon>
        <taxon>Insecta</taxon>
        <taxon>Pterygota</taxon>
        <taxon>Neoptera</taxon>
        <taxon>Endopterygota</taxon>
        <taxon>Diptera</taxon>
        <taxon>Brachycera</taxon>
        <taxon>Muscomorpha</taxon>
        <taxon>Hippoboscoidea</taxon>
        <taxon>Glossinidae</taxon>
        <taxon>Glossina</taxon>
    </lineage>
</organism>
<dbReference type="InterPro" id="IPR012337">
    <property type="entry name" value="RNaseH-like_sf"/>
</dbReference>
<name>A0A1A9ZIK0_GLOPL</name>
<evidence type="ECO:0000313" key="3">
    <source>
        <dbReference type="EnsemblMetazoa" id="GPAI015723-PA"/>
    </source>
</evidence>
<dbReference type="Pfam" id="PF16487">
    <property type="entry name" value="ArgoMid"/>
    <property type="match status" value="1"/>
</dbReference>
<dbReference type="SUPFAM" id="SSF53098">
    <property type="entry name" value="Ribonuclease H-like"/>
    <property type="match status" value="1"/>
</dbReference>
<dbReference type="SUPFAM" id="SSF101690">
    <property type="entry name" value="PAZ domain"/>
    <property type="match status" value="1"/>
</dbReference>
<dbReference type="PROSITE" id="PS50821">
    <property type="entry name" value="PAZ"/>
    <property type="match status" value="1"/>
</dbReference>
<dbReference type="Gene3D" id="3.30.420.10">
    <property type="entry name" value="Ribonuclease H-like superfamily/Ribonuclease H"/>
    <property type="match status" value="1"/>
</dbReference>
<dbReference type="EnsemblMetazoa" id="GPAI015723-RA">
    <property type="protein sequence ID" value="GPAI015723-PA"/>
    <property type="gene ID" value="GPAI015723"/>
</dbReference>
<evidence type="ECO:0000259" key="1">
    <source>
        <dbReference type="PROSITE" id="PS50821"/>
    </source>
</evidence>
<dbReference type="PROSITE" id="PS50822">
    <property type="entry name" value="PIWI"/>
    <property type="match status" value="1"/>
</dbReference>
<accession>A0A1A9ZIK0</accession>
<dbReference type="Gene3D" id="2.170.260.10">
    <property type="entry name" value="paz domain"/>
    <property type="match status" value="1"/>
</dbReference>
<dbReference type="InterPro" id="IPR036397">
    <property type="entry name" value="RNaseH_sf"/>
</dbReference>
<sequence length="718" mass="81708">MICLFQATDSISHIKTFKIHIKESGTPEVDLSSLRTYQKERSFDKPKRALQVLEVVLASNNHALGIRAGRSFYRKTRRVYDLGDCYEMCTGIYQVPLLGEVPLLNVDISYKSFPKSQSLIQCLRDYRIDPRRAIEGGRTKEFLLQFLKGIYITYSPPPGFAALPKTYKVLDIGDVPARIRFKPFGGPEISVMDYFQWKGCTLRYPDLNCIETINKISLPMEFCSITEDQVLNLLRLHSLQRKDGKVQATRMSAYAAISTNERKDKIMNLLTHFSHNENSTIKAFGVQLARNFVKINYRILQPPQLEYFNGKIVRLSDGAWQLASMKFLETSKANQGHKWAIIFEKKSRSSISFHKVVDFKKALQRTSQELGVNLAEQCDVIDFQEIEKALEHFAKNGYALVVVIISSYGASYSTIKQKAELRIGVLTQCIKESTVSTDKSIMTNLMLKINAKLNGTNHKVSEDREDELKKLLQPMRDIMFMGADVIQPSLDQRHMPSVVGVTASHDAYGACYNTQYSLQKSNVEIIEGMKLIAKKVLIVYKTNQGRYPNHIIYYRGGISAGQYPTIKKQELRGIREACAQLACGPLLTCIVVIKRHRTRFFPLLQAKGGKDFNNVQPGSVMDQYIVHPNERQFFLVSHKTIQGTARPTRYNVIQDDANFDIDLLQRLTYNMCHMSPRCNKALSYPAPAYLAHIAAFRARVYLEGSACVSLIREVQIEH</sequence>
<dbReference type="STRING" id="7398.A0A1A9ZIK0"/>
<dbReference type="PANTHER" id="PTHR22891">
    <property type="entry name" value="EUKARYOTIC TRANSLATION INITIATION FACTOR 2C"/>
    <property type="match status" value="1"/>
</dbReference>
<dbReference type="CDD" id="cd02846">
    <property type="entry name" value="PAZ_argonaute_like"/>
    <property type="match status" value="1"/>
</dbReference>
<dbReference type="InterPro" id="IPR014811">
    <property type="entry name" value="ArgoL1"/>
</dbReference>
<dbReference type="Pfam" id="PF02171">
    <property type="entry name" value="Piwi"/>
    <property type="match status" value="1"/>
</dbReference>
<feature type="domain" description="PAZ" evidence="1">
    <location>
        <begin position="118"/>
        <end position="227"/>
    </location>
</feature>